<dbReference type="Gene3D" id="3.40.50.2000">
    <property type="entry name" value="Glycogen Phosphorylase B"/>
    <property type="match status" value="2"/>
</dbReference>
<protein>
    <submittedName>
        <fullName evidence="2">Glycosyltransferase</fullName>
        <ecNumber evidence="2">2.4.-.-</ecNumber>
    </submittedName>
</protein>
<proteinExistence type="predicted"/>
<dbReference type="Proteomes" id="UP000753908">
    <property type="component" value="Unassembled WGS sequence"/>
</dbReference>
<keyword evidence="2" id="KW-0328">Glycosyltransferase</keyword>
<dbReference type="GO" id="GO:0016757">
    <property type="term" value="F:glycosyltransferase activity"/>
    <property type="evidence" value="ECO:0007669"/>
    <property type="project" value="UniProtKB-KW"/>
</dbReference>
<dbReference type="CDD" id="cd03801">
    <property type="entry name" value="GT4_PimA-like"/>
    <property type="match status" value="1"/>
</dbReference>
<evidence type="ECO:0000259" key="1">
    <source>
        <dbReference type="Pfam" id="PF13524"/>
    </source>
</evidence>
<gene>
    <name evidence="2" type="ORF">KME25_05825</name>
</gene>
<dbReference type="Pfam" id="PF13524">
    <property type="entry name" value="Glyco_trans_1_2"/>
    <property type="match status" value="1"/>
</dbReference>
<dbReference type="InterPro" id="IPR050194">
    <property type="entry name" value="Glycosyltransferase_grp1"/>
</dbReference>
<organism evidence="2 3">
    <name type="scientific">Symplocastrum torsivum CPER-KK1</name>
    <dbReference type="NCBI Taxonomy" id="450513"/>
    <lineage>
        <taxon>Bacteria</taxon>
        <taxon>Bacillati</taxon>
        <taxon>Cyanobacteriota</taxon>
        <taxon>Cyanophyceae</taxon>
        <taxon>Oscillatoriophycideae</taxon>
        <taxon>Oscillatoriales</taxon>
        <taxon>Microcoleaceae</taxon>
        <taxon>Symplocastrum</taxon>
    </lineage>
</organism>
<feature type="domain" description="Spore protein YkvP/CgeB glycosyl transferase-like" evidence="1">
    <location>
        <begin position="205"/>
        <end position="356"/>
    </location>
</feature>
<dbReference type="AlphaFoldDB" id="A0A951U9V8"/>
<dbReference type="EMBL" id="JAHHIF010000006">
    <property type="protein sequence ID" value="MBW4543946.1"/>
    <property type="molecule type" value="Genomic_DNA"/>
</dbReference>
<evidence type="ECO:0000313" key="2">
    <source>
        <dbReference type="EMBL" id="MBW4543946.1"/>
    </source>
</evidence>
<dbReference type="PANTHER" id="PTHR45947">
    <property type="entry name" value="SULFOQUINOVOSYL TRANSFERASE SQD2"/>
    <property type="match status" value="1"/>
</dbReference>
<reference evidence="2" key="1">
    <citation type="submission" date="2021-05" db="EMBL/GenBank/DDBJ databases">
        <authorList>
            <person name="Pietrasiak N."/>
            <person name="Ward R."/>
            <person name="Stajich J.E."/>
            <person name="Kurbessoian T."/>
        </authorList>
    </citation>
    <scope>NUCLEOTIDE SEQUENCE</scope>
    <source>
        <strain evidence="2">CPER-KK1</strain>
    </source>
</reference>
<sequence>MRIVMFYHSLLSDWNHGNAHFLRGIVSELLSREHDVRVYEPQEAWSLQNLLAEHGNAPILRFQAAYPGLESYRYQLKTLDLDEALDGADLVIVHEWNDHQLVQRIGEHRNNVGGYRLLFHDTHHRSVSDRTGVAAYDLTNYDGVLAYGSVIRDIYLTEGWTQRAWTWHEAADTRLFHPIDAVQREGDLVWIGNWGDEERTAELYEFLIEPVKALGIKTRVHGVRYPEDAIASLKAANIQYAGWLANYEVPQVFARFQVTIHVPRRFYTEVLPGIPTIRVFEALACGIPLVSAPWEDVEGLFTPGKDYLVASTGEEMQRQLSALLQDEQMAKELAENGLRTLLNRHTCAHRVDELLDIYAQLQDTQHHKVVTT</sequence>
<evidence type="ECO:0000313" key="3">
    <source>
        <dbReference type="Proteomes" id="UP000753908"/>
    </source>
</evidence>
<reference evidence="2" key="2">
    <citation type="journal article" date="2022" name="Microbiol. Resour. Announc.">
        <title>Metagenome Sequencing to Explore Phylogenomics of Terrestrial Cyanobacteria.</title>
        <authorList>
            <person name="Ward R.D."/>
            <person name="Stajich J.E."/>
            <person name="Johansen J.R."/>
            <person name="Huntemann M."/>
            <person name="Clum A."/>
            <person name="Foster B."/>
            <person name="Foster B."/>
            <person name="Roux S."/>
            <person name="Palaniappan K."/>
            <person name="Varghese N."/>
            <person name="Mukherjee S."/>
            <person name="Reddy T.B.K."/>
            <person name="Daum C."/>
            <person name="Copeland A."/>
            <person name="Chen I.A."/>
            <person name="Ivanova N.N."/>
            <person name="Kyrpides N.C."/>
            <person name="Shapiro N."/>
            <person name="Eloe-Fadrosh E.A."/>
            <person name="Pietrasiak N."/>
        </authorList>
    </citation>
    <scope>NUCLEOTIDE SEQUENCE</scope>
    <source>
        <strain evidence="2">CPER-KK1</strain>
    </source>
</reference>
<comment type="caution">
    <text evidence="2">The sequence shown here is derived from an EMBL/GenBank/DDBJ whole genome shotgun (WGS) entry which is preliminary data.</text>
</comment>
<dbReference type="SUPFAM" id="SSF53756">
    <property type="entry name" value="UDP-Glycosyltransferase/glycogen phosphorylase"/>
    <property type="match status" value="1"/>
</dbReference>
<name>A0A951U9V8_9CYAN</name>
<dbReference type="InterPro" id="IPR055259">
    <property type="entry name" value="YkvP/CgeB_Glyco_trans-like"/>
</dbReference>
<dbReference type="PANTHER" id="PTHR45947:SF3">
    <property type="entry name" value="SULFOQUINOVOSYL TRANSFERASE SQD2"/>
    <property type="match status" value="1"/>
</dbReference>
<dbReference type="EC" id="2.4.-.-" evidence="2"/>
<keyword evidence="2" id="KW-0808">Transferase</keyword>
<accession>A0A951U9V8</accession>